<evidence type="ECO:0000313" key="1">
    <source>
        <dbReference type="EMBL" id="CAI9705276.1"/>
    </source>
</evidence>
<name>A0ACB0EZC5_RANTA</name>
<reference evidence="1" key="1">
    <citation type="submission" date="2023-05" db="EMBL/GenBank/DDBJ databases">
        <authorList>
            <consortium name="ELIXIR-Norway"/>
        </authorList>
    </citation>
    <scope>NUCLEOTIDE SEQUENCE</scope>
</reference>
<evidence type="ECO:0000313" key="2">
    <source>
        <dbReference type="Proteomes" id="UP001162501"/>
    </source>
</evidence>
<dbReference type="EMBL" id="OX596112">
    <property type="protein sequence ID" value="CAI9705276.1"/>
    <property type="molecule type" value="Genomic_DNA"/>
</dbReference>
<proteinExistence type="predicted"/>
<gene>
    <name evidence="1" type="ORF">MRATA1EN3_LOCUS16489</name>
</gene>
<accession>A0ACB0EZC5</accession>
<protein>
    <submittedName>
        <fullName evidence="1">Uncharacterized protein</fullName>
    </submittedName>
</protein>
<sequence length="139" mass="15064">MSNSSRPNLSLKSEQSASQQLKPEVSGTPGPGRLRPDCQVLIVTESRHGSLEPPPSTEKQTSPVLPRPLAVSSAVSSQWMVRTSALAGEWDRELPREENSTSGHHLGRTCVVRSYGESTADRGRTSGTNDRLISVEELD</sequence>
<dbReference type="Proteomes" id="UP001162501">
    <property type="component" value="Chromosome 28"/>
</dbReference>
<organism evidence="1 2">
    <name type="scientific">Rangifer tarandus platyrhynchus</name>
    <name type="common">Svalbard reindeer</name>
    <dbReference type="NCBI Taxonomy" id="3082113"/>
    <lineage>
        <taxon>Eukaryota</taxon>
        <taxon>Metazoa</taxon>
        <taxon>Chordata</taxon>
        <taxon>Craniata</taxon>
        <taxon>Vertebrata</taxon>
        <taxon>Euteleostomi</taxon>
        <taxon>Mammalia</taxon>
        <taxon>Eutheria</taxon>
        <taxon>Laurasiatheria</taxon>
        <taxon>Artiodactyla</taxon>
        <taxon>Ruminantia</taxon>
        <taxon>Pecora</taxon>
        <taxon>Cervidae</taxon>
        <taxon>Odocoileinae</taxon>
        <taxon>Rangifer</taxon>
    </lineage>
</organism>